<sequence length="185" mass="21711">MKKIFYKMVCLICIMIMIIVLMIHGFRSFSKTQVKSFDLVTNKEIPISKISGFYVDSDENFYVGIDDFSWIEIFDKNGKFVCSIAMKGLVYNFYVDKDGLLHIFCTYRTSDNIYEQIIDIEKNSIISEEVIKDEPAVNMNPKKEIFINNKLYSIDKNVVKIKSKNYEKEIKLDIEIKYSEDLLLN</sequence>
<dbReference type="RefSeq" id="WP_226914938.1">
    <property type="nucleotide sequence ID" value="NZ_BAABXU010000001.1"/>
</dbReference>
<feature type="transmembrane region" description="Helical" evidence="1">
    <location>
        <begin position="6"/>
        <end position="26"/>
    </location>
</feature>
<keyword evidence="1" id="KW-1133">Transmembrane helix</keyword>
<keyword evidence="1" id="KW-0472">Membrane</keyword>
<organism evidence="2 3">
    <name type="scientific">Intestinibacter bartlettii</name>
    <dbReference type="NCBI Taxonomy" id="261299"/>
    <lineage>
        <taxon>Bacteria</taxon>
        <taxon>Bacillati</taxon>
        <taxon>Bacillota</taxon>
        <taxon>Clostridia</taxon>
        <taxon>Peptostreptococcales</taxon>
        <taxon>Peptostreptococcaceae</taxon>
        <taxon>Intestinibacter</taxon>
    </lineage>
</organism>
<proteinExistence type="predicted"/>
<protein>
    <submittedName>
        <fullName evidence="2">Uncharacterized protein</fullName>
    </submittedName>
</protein>
<name>A0ABS8CXD2_9FIRM</name>
<comment type="caution">
    <text evidence="2">The sequence shown here is derived from an EMBL/GenBank/DDBJ whole genome shotgun (WGS) entry which is preliminary data.</text>
</comment>
<gene>
    <name evidence="2" type="ORF">LIP50_08025</name>
</gene>
<evidence type="ECO:0000313" key="3">
    <source>
        <dbReference type="Proteomes" id="UP001299409"/>
    </source>
</evidence>
<dbReference type="EMBL" id="JAJBMB010000006">
    <property type="protein sequence ID" value="MCB5446144.1"/>
    <property type="molecule type" value="Genomic_DNA"/>
</dbReference>
<evidence type="ECO:0000313" key="2">
    <source>
        <dbReference type="EMBL" id="MCB5446144.1"/>
    </source>
</evidence>
<evidence type="ECO:0000256" key="1">
    <source>
        <dbReference type="SAM" id="Phobius"/>
    </source>
</evidence>
<keyword evidence="1" id="KW-0812">Transmembrane</keyword>
<dbReference type="SUPFAM" id="SSF101898">
    <property type="entry name" value="NHL repeat"/>
    <property type="match status" value="1"/>
</dbReference>
<accession>A0ABS8CXD2</accession>
<dbReference type="Proteomes" id="UP001299409">
    <property type="component" value="Unassembled WGS sequence"/>
</dbReference>
<reference evidence="2 3" key="1">
    <citation type="submission" date="2021-10" db="EMBL/GenBank/DDBJ databases">
        <title>Collection of gut derived symbiotic bacterial strains cultured from healthy donors.</title>
        <authorList>
            <person name="Lin H."/>
            <person name="Littmann E."/>
            <person name="Claire K."/>
            <person name="Pamer E."/>
        </authorList>
    </citation>
    <scope>NUCLEOTIDE SEQUENCE [LARGE SCALE GENOMIC DNA]</scope>
    <source>
        <strain evidence="2 3">MSK.17.68</strain>
    </source>
</reference>
<keyword evidence="3" id="KW-1185">Reference proteome</keyword>